<dbReference type="SMART" id="SM00671">
    <property type="entry name" value="SEL1"/>
    <property type="match status" value="3"/>
</dbReference>
<evidence type="ECO:0000256" key="3">
    <source>
        <dbReference type="SAM" id="Phobius"/>
    </source>
</evidence>
<dbReference type="InterPro" id="IPR011990">
    <property type="entry name" value="TPR-like_helical_dom_sf"/>
</dbReference>
<comment type="similarity">
    <text evidence="1">Belongs to the hcp beta-lactamase family.</text>
</comment>
<keyword evidence="2" id="KW-0677">Repeat</keyword>
<dbReference type="Gene3D" id="1.25.40.10">
    <property type="entry name" value="Tetratricopeptide repeat domain"/>
    <property type="match status" value="1"/>
</dbReference>
<proteinExistence type="inferred from homology"/>
<dbReference type="AlphaFoldDB" id="A0A382QIZ5"/>
<dbReference type="SUPFAM" id="SSF81901">
    <property type="entry name" value="HCP-like"/>
    <property type="match status" value="1"/>
</dbReference>
<keyword evidence="3" id="KW-0812">Transmembrane</keyword>
<dbReference type="Pfam" id="PF08238">
    <property type="entry name" value="Sel1"/>
    <property type="match status" value="3"/>
</dbReference>
<organism evidence="4">
    <name type="scientific">marine metagenome</name>
    <dbReference type="NCBI Taxonomy" id="408172"/>
    <lineage>
        <taxon>unclassified sequences</taxon>
        <taxon>metagenomes</taxon>
        <taxon>ecological metagenomes</taxon>
    </lineage>
</organism>
<keyword evidence="3" id="KW-1133">Transmembrane helix</keyword>
<accession>A0A382QIZ5</accession>
<gene>
    <name evidence="4" type="ORF">METZ01_LOCUS338357</name>
</gene>
<dbReference type="PANTHER" id="PTHR13891">
    <property type="entry name" value="CYTOCHROME C OXIDASE ASSEMBLY FACTOR 7"/>
    <property type="match status" value="1"/>
</dbReference>
<feature type="transmembrane region" description="Helical" evidence="3">
    <location>
        <begin position="37"/>
        <end position="56"/>
    </location>
</feature>
<evidence type="ECO:0000256" key="1">
    <source>
        <dbReference type="ARBA" id="ARBA00008486"/>
    </source>
</evidence>
<reference evidence="4" key="1">
    <citation type="submission" date="2018-05" db="EMBL/GenBank/DDBJ databases">
        <authorList>
            <person name="Lanie J.A."/>
            <person name="Ng W.-L."/>
            <person name="Kazmierczak K.M."/>
            <person name="Andrzejewski T.M."/>
            <person name="Davidsen T.M."/>
            <person name="Wayne K.J."/>
            <person name="Tettelin H."/>
            <person name="Glass J.I."/>
            <person name="Rusch D."/>
            <person name="Podicherti R."/>
            <person name="Tsui H.-C.T."/>
            <person name="Winkler M.E."/>
        </authorList>
    </citation>
    <scope>NUCLEOTIDE SEQUENCE</scope>
</reference>
<dbReference type="InterPro" id="IPR040239">
    <property type="entry name" value="HcpB-like"/>
</dbReference>
<evidence type="ECO:0000256" key="2">
    <source>
        <dbReference type="ARBA" id="ARBA00022737"/>
    </source>
</evidence>
<keyword evidence="3" id="KW-0472">Membrane</keyword>
<evidence type="ECO:0000313" key="4">
    <source>
        <dbReference type="EMBL" id="SVC85503.1"/>
    </source>
</evidence>
<dbReference type="PANTHER" id="PTHR13891:SF1">
    <property type="entry name" value="CYTOCHROME C OXIDASE ASSEMBLY FACTOR 7"/>
    <property type="match status" value="1"/>
</dbReference>
<evidence type="ECO:0008006" key="5">
    <source>
        <dbReference type="Google" id="ProtNLM"/>
    </source>
</evidence>
<name>A0A382QIZ5_9ZZZZ</name>
<dbReference type="EMBL" id="UINC01114882">
    <property type="protein sequence ID" value="SVC85503.1"/>
    <property type="molecule type" value="Genomic_DNA"/>
</dbReference>
<dbReference type="InterPro" id="IPR006597">
    <property type="entry name" value="Sel1-like"/>
</dbReference>
<sequence>MLIFYYVTIGLHFTKCKKSGLRCLTFRGGLSAVKKNIFFNLLMLGFCATFISFSWAGDDAETAKMRSSCDNDKNSAACFRMAERYRIVERDNKTALKFYKSACDAGYMTGCTNGGNLLFMKGRSEWKEAKKMYQKACDAGEDPSCFNLGSINYREGRQKKAIKFYSQACKMGNQAGCAKEQRLKR</sequence>
<protein>
    <recommendedName>
        <fullName evidence="5">Beta-lactamase</fullName>
    </recommendedName>
</protein>